<gene>
    <name evidence="1" type="ORF">TIFTF001_015563</name>
</gene>
<dbReference type="EMBL" id="BTGU01000022">
    <property type="protein sequence ID" value="GMN46374.1"/>
    <property type="molecule type" value="Genomic_DNA"/>
</dbReference>
<sequence length="73" mass="8221">MWKYVLSPSDTRDFSLPKTYGFPLPRTSTAVDSRLGQGTPVQRYQCPSPMKLLLVRVIDNSMSSTRTVSEDPN</sequence>
<keyword evidence="2" id="KW-1185">Reference proteome</keyword>
<dbReference type="AlphaFoldDB" id="A0AA88DIN7"/>
<name>A0AA88DIN7_FICCA</name>
<accession>A0AA88DIN7</accession>
<proteinExistence type="predicted"/>
<reference evidence="1" key="1">
    <citation type="submission" date="2023-07" db="EMBL/GenBank/DDBJ databases">
        <title>draft genome sequence of fig (Ficus carica).</title>
        <authorList>
            <person name="Takahashi T."/>
            <person name="Nishimura K."/>
        </authorList>
    </citation>
    <scope>NUCLEOTIDE SEQUENCE</scope>
</reference>
<evidence type="ECO:0000313" key="2">
    <source>
        <dbReference type="Proteomes" id="UP001187192"/>
    </source>
</evidence>
<organism evidence="1 2">
    <name type="scientific">Ficus carica</name>
    <name type="common">Common fig</name>
    <dbReference type="NCBI Taxonomy" id="3494"/>
    <lineage>
        <taxon>Eukaryota</taxon>
        <taxon>Viridiplantae</taxon>
        <taxon>Streptophyta</taxon>
        <taxon>Embryophyta</taxon>
        <taxon>Tracheophyta</taxon>
        <taxon>Spermatophyta</taxon>
        <taxon>Magnoliopsida</taxon>
        <taxon>eudicotyledons</taxon>
        <taxon>Gunneridae</taxon>
        <taxon>Pentapetalae</taxon>
        <taxon>rosids</taxon>
        <taxon>fabids</taxon>
        <taxon>Rosales</taxon>
        <taxon>Moraceae</taxon>
        <taxon>Ficeae</taxon>
        <taxon>Ficus</taxon>
    </lineage>
</organism>
<comment type="caution">
    <text evidence="1">The sequence shown here is derived from an EMBL/GenBank/DDBJ whole genome shotgun (WGS) entry which is preliminary data.</text>
</comment>
<dbReference type="Proteomes" id="UP001187192">
    <property type="component" value="Unassembled WGS sequence"/>
</dbReference>
<evidence type="ECO:0000313" key="1">
    <source>
        <dbReference type="EMBL" id="GMN46374.1"/>
    </source>
</evidence>
<protein>
    <submittedName>
        <fullName evidence="1">Uncharacterized protein</fullName>
    </submittedName>
</protein>